<dbReference type="EMBL" id="CP035631">
    <property type="protein sequence ID" value="WFF40754.1"/>
    <property type="molecule type" value="Genomic_DNA"/>
</dbReference>
<evidence type="ECO:0008006" key="4">
    <source>
        <dbReference type="Google" id="ProtNLM"/>
    </source>
</evidence>
<sequence length="122" mass="12928">MTLRLFALAVGLALAAGAGWFSRGWLEDARRFTALEAAQAATARALARESVIAGVVEARLATLDAHQRVIDRGVIREIQKPIYRRVCLEPDAVRLLNAAAAGRAPDSADAAEPLPDDPAAAE</sequence>
<proteinExistence type="predicted"/>
<dbReference type="Proteomes" id="UP001321526">
    <property type="component" value="Chromosome"/>
</dbReference>
<name>A0ABY8FD62_9GAMM</name>
<dbReference type="RefSeq" id="WP_282235811.1">
    <property type="nucleotide sequence ID" value="NZ_CP035631.1"/>
</dbReference>
<evidence type="ECO:0000256" key="1">
    <source>
        <dbReference type="SAM" id="MobiDB-lite"/>
    </source>
</evidence>
<reference evidence="2 3" key="1">
    <citation type="submission" date="2019-01" db="EMBL/GenBank/DDBJ databases">
        <title>Genome sequence of Salinicola endophyticus REST5.</title>
        <authorList>
            <person name="Nascimento F.X."/>
        </authorList>
    </citation>
    <scope>NUCLEOTIDE SEQUENCE [LARGE SCALE GENOMIC DNA]</scope>
    <source>
        <strain evidence="2 3">REST5</strain>
    </source>
</reference>
<organism evidence="2 3">
    <name type="scientific">Salinicola endophyticus</name>
    <dbReference type="NCBI Taxonomy" id="1949083"/>
    <lineage>
        <taxon>Bacteria</taxon>
        <taxon>Pseudomonadati</taxon>
        <taxon>Pseudomonadota</taxon>
        <taxon>Gammaproteobacteria</taxon>
        <taxon>Oceanospirillales</taxon>
        <taxon>Halomonadaceae</taxon>
        <taxon>Salinicola</taxon>
    </lineage>
</organism>
<evidence type="ECO:0000313" key="3">
    <source>
        <dbReference type="Proteomes" id="UP001321526"/>
    </source>
</evidence>
<protein>
    <recommendedName>
        <fullName evidence="4">I-spanin</fullName>
    </recommendedName>
</protein>
<keyword evidence="3" id="KW-1185">Reference proteome</keyword>
<gene>
    <name evidence="2" type="ORF">EVC62_04160</name>
</gene>
<evidence type="ECO:0000313" key="2">
    <source>
        <dbReference type="EMBL" id="WFF40754.1"/>
    </source>
</evidence>
<accession>A0ABY8FD62</accession>
<feature type="region of interest" description="Disordered" evidence="1">
    <location>
        <begin position="102"/>
        <end position="122"/>
    </location>
</feature>